<organism evidence="11 12">
    <name type="scientific">Pseudolycoriella hygida</name>
    <dbReference type="NCBI Taxonomy" id="35572"/>
    <lineage>
        <taxon>Eukaryota</taxon>
        <taxon>Metazoa</taxon>
        <taxon>Ecdysozoa</taxon>
        <taxon>Arthropoda</taxon>
        <taxon>Hexapoda</taxon>
        <taxon>Insecta</taxon>
        <taxon>Pterygota</taxon>
        <taxon>Neoptera</taxon>
        <taxon>Endopterygota</taxon>
        <taxon>Diptera</taxon>
        <taxon>Nematocera</taxon>
        <taxon>Sciaroidea</taxon>
        <taxon>Sciaridae</taxon>
        <taxon>Pseudolycoriella</taxon>
    </lineage>
</organism>
<feature type="transmembrane region" description="Helical" evidence="10">
    <location>
        <begin position="203"/>
        <end position="222"/>
    </location>
</feature>
<dbReference type="EC" id="2.3.1.199" evidence="10"/>
<comment type="catalytic activity">
    <reaction evidence="10">
        <text>a very-long-chain acyl-CoA + malonyl-CoA + H(+) = a very-long-chain 3-oxoacyl-CoA + CO2 + CoA</text>
        <dbReference type="Rhea" id="RHEA:32727"/>
        <dbReference type="ChEBI" id="CHEBI:15378"/>
        <dbReference type="ChEBI" id="CHEBI:16526"/>
        <dbReference type="ChEBI" id="CHEBI:57287"/>
        <dbReference type="ChEBI" id="CHEBI:57384"/>
        <dbReference type="ChEBI" id="CHEBI:90725"/>
        <dbReference type="ChEBI" id="CHEBI:90736"/>
        <dbReference type="EC" id="2.3.1.199"/>
    </reaction>
</comment>
<dbReference type="GO" id="GO:0009922">
    <property type="term" value="F:fatty acid elongase activity"/>
    <property type="evidence" value="ECO:0007669"/>
    <property type="project" value="UniProtKB-EC"/>
</dbReference>
<feature type="transmembrane region" description="Helical" evidence="10">
    <location>
        <begin position="242"/>
        <end position="259"/>
    </location>
</feature>
<dbReference type="Pfam" id="PF01151">
    <property type="entry name" value="ELO"/>
    <property type="match status" value="1"/>
</dbReference>
<keyword evidence="12" id="KW-1185">Reference proteome</keyword>
<dbReference type="PANTHER" id="PTHR11157:SF164">
    <property type="entry name" value="ELONGATION OF VERY LONG CHAIN FATTY ACIDS PROTEIN"/>
    <property type="match status" value="1"/>
</dbReference>
<evidence type="ECO:0000256" key="1">
    <source>
        <dbReference type="ARBA" id="ARBA00004141"/>
    </source>
</evidence>
<comment type="similarity">
    <text evidence="10">Belongs to the ELO family.</text>
</comment>
<keyword evidence="8 10" id="KW-0472">Membrane</keyword>
<evidence type="ECO:0000256" key="2">
    <source>
        <dbReference type="ARBA" id="ARBA00022516"/>
    </source>
</evidence>
<dbReference type="GO" id="GO:0034625">
    <property type="term" value="P:fatty acid elongation, monounsaturated fatty acid"/>
    <property type="evidence" value="ECO:0007669"/>
    <property type="project" value="TreeGrafter"/>
</dbReference>
<evidence type="ECO:0000256" key="9">
    <source>
        <dbReference type="ARBA" id="ARBA00023160"/>
    </source>
</evidence>
<sequence>MERISNESSSFIRYGDQRVINWPLMETPLPLMCIIAVYLMVIYRWGPAYMEKRKPYNLKWLMAVYNLLQVVACCYLIHGIMSTDDSQPLEFWKCKSVDYRPDPKPVRILQLTYETFLLKVIELIETIFFVLRKKQSQVSKLHVYHHVSTVSLSWIMVKYNGGGMILFSIILNSFVHVIMYSYYFAALFGPAVQNKLQTIKKNITVIQMIQFCFILSQCALGLAQNCDVPKVLVAIYPYNLKWLMAVYNLLQVVACCYLIHGIMSTDDSQPLEFWKCKSVDYRPDPKPVRILQLTYETFLLKVIELIETIFFVLRKKQSQVSKLHVYHHVSTVSLSWIMVKYNGGGMILFSIILNSFVHVIMYSYYFAALFGPAVQNKLQTIKKNITVIQMIQFCFILSQCALGLAQNCDVPKVLVAIYVPNVALIFYMFYDFFRTAYKQKTEKLKE</sequence>
<accession>A0A9Q0N299</accession>
<protein>
    <recommendedName>
        <fullName evidence="10">Elongation of very long chain fatty acids protein</fullName>
        <ecNumber evidence="10">2.3.1.199</ecNumber>
    </recommendedName>
    <alternativeName>
        <fullName evidence="10">Very-long-chain 3-oxoacyl-CoA synthase</fullName>
    </alternativeName>
</protein>
<dbReference type="AlphaFoldDB" id="A0A9Q0N299"/>
<dbReference type="InterPro" id="IPR002076">
    <property type="entry name" value="ELO_fam"/>
</dbReference>
<evidence type="ECO:0000313" key="11">
    <source>
        <dbReference type="EMBL" id="KAJ6642288.1"/>
    </source>
</evidence>
<keyword evidence="9 10" id="KW-0275">Fatty acid biosynthesis</keyword>
<feature type="transmembrane region" description="Helical" evidence="10">
    <location>
        <begin position="58"/>
        <end position="81"/>
    </location>
</feature>
<comment type="subcellular location">
    <subcellularLocation>
        <location evidence="1">Membrane</location>
        <topology evidence="1">Multi-pass membrane protein</topology>
    </subcellularLocation>
</comment>
<comment type="caution">
    <text evidence="10">Lacks conserved residue(s) required for the propagation of feature annotation.</text>
</comment>
<evidence type="ECO:0000256" key="4">
    <source>
        <dbReference type="ARBA" id="ARBA00022692"/>
    </source>
</evidence>
<dbReference type="GO" id="GO:0005789">
    <property type="term" value="C:endoplasmic reticulum membrane"/>
    <property type="evidence" value="ECO:0007669"/>
    <property type="project" value="TreeGrafter"/>
</dbReference>
<dbReference type="EMBL" id="WJQU01000002">
    <property type="protein sequence ID" value="KAJ6642288.1"/>
    <property type="molecule type" value="Genomic_DNA"/>
</dbReference>
<evidence type="ECO:0000256" key="5">
    <source>
        <dbReference type="ARBA" id="ARBA00022832"/>
    </source>
</evidence>
<dbReference type="GO" id="GO:0019367">
    <property type="term" value="P:fatty acid elongation, saturated fatty acid"/>
    <property type="evidence" value="ECO:0007669"/>
    <property type="project" value="TreeGrafter"/>
</dbReference>
<dbReference type="GO" id="GO:0030148">
    <property type="term" value="P:sphingolipid biosynthetic process"/>
    <property type="evidence" value="ECO:0007669"/>
    <property type="project" value="TreeGrafter"/>
</dbReference>
<keyword evidence="3 10" id="KW-0808">Transferase</keyword>
<evidence type="ECO:0000256" key="8">
    <source>
        <dbReference type="ARBA" id="ARBA00023136"/>
    </source>
</evidence>
<keyword evidence="2 10" id="KW-0444">Lipid biosynthesis</keyword>
<feature type="transmembrane region" description="Helical" evidence="10">
    <location>
        <begin position="111"/>
        <end position="131"/>
    </location>
</feature>
<evidence type="ECO:0000256" key="10">
    <source>
        <dbReference type="RuleBase" id="RU361115"/>
    </source>
</evidence>
<gene>
    <name evidence="11" type="primary">ELOVL4_1</name>
    <name evidence="11" type="ORF">Bhyg_07235</name>
</gene>
<dbReference type="OrthoDB" id="434092at2759"/>
<evidence type="ECO:0000313" key="12">
    <source>
        <dbReference type="Proteomes" id="UP001151699"/>
    </source>
</evidence>
<evidence type="ECO:0000256" key="6">
    <source>
        <dbReference type="ARBA" id="ARBA00022989"/>
    </source>
</evidence>
<keyword evidence="5 10" id="KW-0276">Fatty acid metabolism</keyword>
<dbReference type="GO" id="GO:0042761">
    <property type="term" value="P:very long-chain fatty acid biosynthetic process"/>
    <property type="evidence" value="ECO:0007669"/>
    <property type="project" value="TreeGrafter"/>
</dbReference>
<evidence type="ECO:0000256" key="7">
    <source>
        <dbReference type="ARBA" id="ARBA00023098"/>
    </source>
</evidence>
<keyword evidence="6 10" id="KW-1133">Transmembrane helix</keyword>
<feature type="transmembrane region" description="Helical" evidence="10">
    <location>
        <begin position="345"/>
        <end position="366"/>
    </location>
</feature>
<feature type="transmembrane region" description="Helical" evidence="10">
    <location>
        <begin position="165"/>
        <end position="191"/>
    </location>
</feature>
<name>A0A9Q0N299_9DIPT</name>
<feature type="transmembrane region" description="Helical" evidence="10">
    <location>
        <begin position="413"/>
        <end position="433"/>
    </location>
</feature>
<proteinExistence type="inferred from homology"/>
<dbReference type="PANTHER" id="PTHR11157">
    <property type="entry name" value="FATTY ACID ACYL TRANSFERASE-RELATED"/>
    <property type="match status" value="1"/>
</dbReference>
<feature type="non-terminal residue" evidence="11">
    <location>
        <position position="1"/>
    </location>
</feature>
<evidence type="ECO:0000256" key="3">
    <source>
        <dbReference type="ARBA" id="ARBA00022679"/>
    </source>
</evidence>
<comment type="caution">
    <text evidence="11">The sequence shown here is derived from an EMBL/GenBank/DDBJ whole genome shotgun (WGS) entry which is preliminary data.</text>
</comment>
<keyword evidence="7 10" id="KW-0443">Lipid metabolism</keyword>
<reference evidence="11" key="1">
    <citation type="submission" date="2022-07" db="EMBL/GenBank/DDBJ databases">
        <authorList>
            <person name="Trinca V."/>
            <person name="Uliana J.V.C."/>
            <person name="Torres T.T."/>
            <person name="Ward R.J."/>
            <person name="Monesi N."/>
        </authorList>
    </citation>
    <scope>NUCLEOTIDE SEQUENCE</scope>
    <source>
        <strain evidence="11">HSMRA1968</strain>
        <tissue evidence="11">Whole embryos</tissue>
    </source>
</reference>
<dbReference type="GO" id="GO:0034626">
    <property type="term" value="P:fatty acid elongation, polyunsaturated fatty acid"/>
    <property type="evidence" value="ECO:0007669"/>
    <property type="project" value="TreeGrafter"/>
</dbReference>
<dbReference type="Proteomes" id="UP001151699">
    <property type="component" value="Chromosome B"/>
</dbReference>
<keyword evidence="4 10" id="KW-0812">Transmembrane</keyword>
<feature type="transmembrane region" description="Helical" evidence="10">
    <location>
        <begin position="29"/>
        <end position="46"/>
    </location>
</feature>